<dbReference type="GO" id="GO:0032259">
    <property type="term" value="P:methylation"/>
    <property type="evidence" value="ECO:0007669"/>
    <property type="project" value="UniProtKB-KW"/>
</dbReference>
<dbReference type="PANTHER" id="PTHR12176">
    <property type="entry name" value="SAM-DEPENDENT METHYLTRANSFERASE SUPERFAMILY PROTEIN"/>
    <property type="match status" value="1"/>
</dbReference>
<dbReference type="InterPro" id="IPR029063">
    <property type="entry name" value="SAM-dependent_MTases_sf"/>
</dbReference>
<evidence type="ECO:0000256" key="2">
    <source>
        <dbReference type="ARBA" id="ARBA00022603"/>
    </source>
</evidence>
<dbReference type="Gene3D" id="3.40.50.150">
    <property type="entry name" value="Vaccinia Virus protein VP39"/>
    <property type="match status" value="1"/>
</dbReference>
<protein>
    <recommendedName>
        <fullName evidence="4">Methyltransferase domain-containing protein</fullName>
    </recommendedName>
</protein>
<proteinExistence type="inferred from homology"/>
<dbReference type="RefSeq" id="XP_001419421.1">
    <property type="nucleotide sequence ID" value="XM_001419384.1"/>
</dbReference>
<dbReference type="Gramene" id="ABO97714">
    <property type="protein sequence ID" value="ABO97714"/>
    <property type="gene ID" value="OSTLU_16550"/>
</dbReference>
<comment type="similarity">
    <text evidence="1">Belongs to the methyltransferase superfamily.</text>
</comment>
<dbReference type="OMA" id="CARICDF"/>
<dbReference type="EMBL" id="CP000588">
    <property type="protein sequence ID" value="ABO97714.1"/>
    <property type="molecule type" value="Genomic_DNA"/>
</dbReference>
<dbReference type="GeneID" id="5003119"/>
<dbReference type="Pfam" id="PF13847">
    <property type="entry name" value="Methyltransf_31"/>
    <property type="match status" value="1"/>
</dbReference>
<keyword evidence="6" id="KW-1185">Reference proteome</keyword>
<feature type="domain" description="Methyltransferase" evidence="4">
    <location>
        <begin position="64"/>
        <end position="175"/>
    </location>
</feature>
<evidence type="ECO:0000259" key="4">
    <source>
        <dbReference type="Pfam" id="PF13847"/>
    </source>
</evidence>
<gene>
    <name evidence="5" type="ORF">OSTLU_16550</name>
</gene>
<sequence length="266" mass="28976">MSRRDDAGAEGTSARAYAAHWDGVYDSASQLAREWHAASEACFEVADGFLRAAASASAAGAAALVDVGCGSSSIGVDAADEYGFRGDVVLLDVSERVIEVLRARYAEDARVRCRAADCRDCRADVADGSATCVIDKGTLDALNGDEDKRALMDEMLRMTREDGIILSVSFSAVARFVFLKRETTRLGLDWRFRVVSEGDPARGHSAIFVSVLYRSSSASLFRDVPFEDDALTRTLVERMERTGSIVDDESDDEGRVTLDFTREEEI</sequence>
<dbReference type="OrthoDB" id="498642at2759"/>
<evidence type="ECO:0000256" key="1">
    <source>
        <dbReference type="ARBA" id="ARBA00008361"/>
    </source>
</evidence>
<name>A4S1T3_OSTLU</name>
<dbReference type="InterPro" id="IPR025714">
    <property type="entry name" value="Methyltranfer_dom"/>
</dbReference>
<dbReference type="InterPro" id="IPR051419">
    <property type="entry name" value="Lys/N-term_MeTrsfase_sf"/>
</dbReference>
<evidence type="ECO:0000313" key="5">
    <source>
        <dbReference type="EMBL" id="ABO97714.1"/>
    </source>
</evidence>
<dbReference type="KEGG" id="olu:OSTLU_16550"/>
<dbReference type="PANTHER" id="PTHR12176:SF79">
    <property type="entry name" value="METHYLTRANSFERASE TYPE 11 DOMAIN-CONTAINING PROTEIN"/>
    <property type="match status" value="1"/>
</dbReference>
<keyword evidence="3" id="KW-0808">Transferase</keyword>
<keyword evidence="2" id="KW-0489">Methyltransferase</keyword>
<dbReference type="HOGENOM" id="CLU_892376_0_0_1"/>
<dbReference type="AlphaFoldDB" id="A4S1T3"/>
<accession>A4S1T3</accession>
<dbReference type="GO" id="GO:0008168">
    <property type="term" value="F:methyltransferase activity"/>
    <property type="evidence" value="ECO:0007669"/>
    <property type="project" value="UniProtKB-KW"/>
</dbReference>
<organism evidence="5 6">
    <name type="scientific">Ostreococcus lucimarinus (strain CCE9901)</name>
    <dbReference type="NCBI Taxonomy" id="436017"/>
    <lineage>
        <taxon>Eukaryota</taxon>
        <taxon>Viridiplantae</taxon>
        <taxon>Chlorophyta</taxon>
        <taxon>Mamiellophyceae</taxon>
        <taxon>Mamiellales</taxon>
        <taxon>Bathycoccaceae</taxon>
        <taxon>Ostreococcus</taxon>
    </lineage>
</organism>
<reference evidence="5 6" key="1">
    <citation type="journal article" date="2007" name="Proc. Natl. Acad. Sci. U.S.A.">
        <title>The tiny eukaryote Ostreococcus provides genomic insights into the paradox of plankton speciation.</title>
        <authorList>
            <person name="Palenik B."/>
            <person name="Grimwood J."/>
            <person name="Aerts A."/>
            <person name="Rouze P."/>
            <person name="Salamov A."/>
            <person name="Putnam N."/>
            <person name="Dupont C."/>
            <person name="Jorgensen R."/>
            <person name="Derelle E."/>
            <person name="Rombauts S."/>
            <person name="Zhou K."/>
            <person name="Otillar R."/>
            <person name="Merchant S.S."/>
            <person name="Podell S."/>
            <person name="Gaasterland T."/>
            <person name="Napoli C."/>
            <person name="Gendler K."/>
            <person name="Manuell A."/>
            <person name="Tai V."/>
            <person name="Vallon O."/>
            <person name="Piganeau G."/>
            <person name="Jancek S."/>
            <person name="Heijde M."/>
            <person name="Jabbari K."/>
            <person name="Bowler C."/>
            <person name="Lohr M."/>
            <person name="Robbens S."/>
            <person name="Werner G."/>
            <person name="Dubchak I."/>
            <person name="Pazour G.J."/>
            <person name="Ren Q."/>
            <person name="Paulsen I."/>
            <person name="Delwiche C."/>
            <person name="Schmutz J."/>
            <person name="Rokhsar D."/>
            <person name="Van de Peer Y."/>
            <person name="Moreau H."/>
            <person name="Grigoriev I.V."/>
        </authorList>
    </citation>
    <scope>NUCLEOTIDE SEQUENCE [LARGE SCALE GENOMIC DNA]</scope>
    <source>
        <strain evidence="5 6">CCE9901</strain>
    </source>
</reference>
<dbReference type="Proteomes" id="UP000001568">
    <property type="component" value="Chromosome 8"/>
</dbReference>
<evidence type="ECO:0000256" key="3">
    <source>
        <dbReference type="ARBA" id="ARBA00022679"/>
    </source>
</evidence>
<evidence type="ECO:0000313" key="6">
    <source>
        <dbReference type="Proteomes" id="UP000001568"/>
    </source>
</evidence>
<dbReference type="SUPFAM" id="SSF53335">
    <property type="entry name" value="S-adenosyl-L-methionine-dependent methyltransferases"/>
    <property type="match status" value="1"/>
</dbReference>